<comment type="caution">
    <text evidence="2">The sequence shown here is derived from an EMBL/GenBank/DDBJ whole genome shotgun (WGS) entry which is preliminary data.</text>
</comment>
<dbReference type="PANTHER" id="PTHR43689:SF8">
    <property type="entry name" value="ALPHA_BETA-HYDROLASES SUPERFAMILY PROTEIN"/>
    <property type="match status" value="1"/>
</dbReference>
<feature type="domain" description="AB hydrolase-1" evidence="1">
    <location>
        <begin position="5"/>
        <end position="199"/>
    </location>
</feature>
<dbReference type="RefSeq" id="WP_379591168.1">
    <property type="nucleotide sequence ID" value="NZ_JBHTKK010000004.1"/>
</dbReference>
<gene>
    <name evidence="2" type="ORF">ACFQ19_06035</name>
</gene>
<name>A0ABW3NFK7_9BACI</name>
<dbReference type="InterPro" id="IPR000073">
    <property type="entry name" value="AB_hydrolase_1"/>
</dbReference>
<organism evidence="2 3">
    <name type="scientific">Oceanobacillus locisalsi</name>
    <dbReference type="NCBI Taxonomy" id="546107"/>
    <lineage>
        <taxon>Bacteria</taxon>
        <taxon>Bacillati</taxon>
        <taxon>Bacillota</taxon>
        <taxon>Bacilli</taxon>
        <taxon>Bacillales</taxon>
        <taxon>Bacillaceae</taxon>
        <taxon>Oceanobacillus</taxon>
    </lineage>
</organism>
<dbReference type="InterPro" id="IPR029058">
    <property type="entry name" value="AB_hydrolase_fold"/>
</dbReference>
<dbReference type="EMBL" id="JBHTKK010000004">
    <property type="protein sequence ID" value="MFD1065579.1"/>
    <property type="molecule type" value="Genomic_DNA"/>
</dbReference>
<evidence type="ECO:0000313" key="3">
    <source>
        <dbReference type="Proteomes" id="UP001597041"/>
    </source>
</evidence>
<dbReference type="Gene3D" id="3.40.50.1820">
    <property type="entry name" value="alpha/beta hydrolase"/>
    <property type="match status" value="2"/>
</dbReference>
<evidence type="ECO:0000259" key="1">
    <source>
        <dbReference type="Pfam" id="PF12697"/>
    </source>
</evidence>
<dbReference type="Pfam" id="PF12697">
    <property type="entry name" value="Abhydrolase_6"/>
    <property type="match status" value="1"/>
</dbReference>
<proteinExistence type="predicted"/>
<dbReference type="SUPFAM" id="SSF53474">
    <property type="entry name" value="alpha/beta-Hydrolases"/>
    <property type="match status" value="1"/>
</dbReference>
<evidence type="ECO:0000313" key="2">
    <source>
        <dbReference type="EMBL" id="MFD1065579.1"/>
    </source>
</evidence>
<dbReference type="Proteomes" id="UP001597041">
    <property type="component" value="Unassembled WGS sequence"/>
</dbReference>
<protein>
    <submittedName>
        <fullName evidence="2">Alpha/beta fold hydrolase</fullName>
    </submittedName>
</protein>
<dbReference type="GO" id="GO:0016787">
    <property type="term" value="F:hydrolase activity"/>
    <property type="evidence" value="ECO:0007669"/>
    <property type="project" value="UniProtKB-KW"/>
</dbReference>
<keyword evidence="2" id="KW-0378">Hydrolase</keyword>
<sequence length="218" mass="24411">MTYTFVHGLGQTASSWQPIIDDLEIDSQQVASPELFSLLGEDKPNYSNVYQHFFNYCENLDGAVHLCGLSLGAILSLNYALDRPEKVDSLILMDAQYKMPTFLLTIQNGIFRILPNSVFQKMGLPKKDTIQLTSSMKELDFSKQLAEISCPTLILCGEKDKPNRKAAEQLSSEIHDADLEIVKEAGHEANADNPQRLAEIVGDFWNKPVLSRSQHINP</sequence>
<reference evidence="3" key="1">
    <citation type="journal article" date="2019" name="Int. J. Syst. Evol. Microbiol.">
        <title>The Global Catalogue of Microorganisms (GCM) 10K type strain sequencing project: providing services to taxonomists for standard genome sequencing and annotation.</title>
        <authorList>
            <consortium name="The Broad Institute Genomics Platform"/>
            <consortium name="The Broad Institute Genome Sequencing Center for Infectious Disease"/>
            <person name="Wu L."/>
            <person name="Ma J."/>
        </authorList>
    </citation>
    <scope>NUCLEOTIDE SEQUENCE [LARGE SCALE GENOMIC DNA]</scope>
    <source>
        <strain evidence="3">CCUG 56608</strain>
    </source>
</reference>
<keyword evidence="3" id="KW-1185">Reference proteome</keyword>
<accession>A0ABW3NFK7</accession>
<dbReference type="PANTHER" id="PTHR43689">
    <property type="entry name" value="HYDROLASE"/>
    <property type="match status" value="1"/>
</dbReference>